<keyword evidence="2 3" id="KW-0802">TPR repeat</keyword>
<organism evidence="5 6">
    <name type="scientific">Entotheonella factor</name>
    <dbReference type="NCBI Taxonomy" id="1429438"/>
    <lineage>
        <taxon>Bacteria</taxon>
        <taxon>Pseudomonadati</taxon>
        <taxon>Nitrospinota/Tectimicrobiota group</taxon>
        <taxon>Candidatus Tectimicrobiota</taxon>
        <taxon>Candidatus Entotheonellia</taxon>
        <taxon>Candidatus Entotheonellales</taxon>
        <taxon>Candidatus Entotheonellaceae</taxon>
        <taxon>Candidatus Entotheonella</taxon>
    </lineage>
</organism>
<dbReference type="GO" id="GO:0016020">
    <property type="term" value="C:membrane"/>
    <property type="evidence" value="ECO:0007669"/>
    <property type="project" value="TreeGrafter"/>
</dbReference>
<dbReference type="InterPro" id="IPR004155">
    <property type="entry name" value="PBS_lyase_HEAT"/>
</dbReference>
<dbReference type="InterPro" id="IPR011990">
    <property type="entry name" value="TPR-like_helical_dom_sf"/>
</dbReference>
<sequence>MLTGLTLILVAAMLMVAMAAGNGMTEPVSQSIVLLQRGSTTERREAVGILARLGDQRAVEPLAAALKHDADTFVRQGAEQALWQIWHRSGDEAVDALLQDGIEAMQRGTYQAAVDIFTRVIEVAPNFAEGYNKRATTYYLMQRYEESIADCERTIALNPHHFGALSGAGLCHLGLRNLKQALEFFERAVAVNPNMPQIQQYIEDIKRFLRDQSF</sequence>
<evidence type="ECO:0000256" key="4">
    <source>
        <dbReference type="SAM" id="SignalP"/>
    </source>
</evidence>
<dbReference type="GO" id="GO:0060090">
    <property type="term" value="F:molecular adaptor activity"/>
    <property type="evidence" value="ECO:0007669"/>
    <property type="project" value="TreeGrafter"/>
</dbReference>
<dbReference type="Gene3D" id="1.25.40.10">
    <property type="entry name" value="Tetratricopeptide repeat domain"/>
    <property type="match status" value="1"/>
</dbReference>
<dbReference type="GO" id="GO:0006620">
    <property type="term" value="P:post-translational protein targeting to endoplasmic reticulum membrane"/>
    <property type="evidence" value="ECO:0007669"/>
    <property type="project" value="TreeGrafter"/>
</dbReference>
<dbReference type="InterPro" id="IPR047150">
    <property type="entry name" value="SGT"/>
</dbReference>
<evidence type="ECO:0000256" key="2">
    <source>
        <dbReference type="ARBA" id="ARBA00022803"/>
    </source>
</evidence>
<name>W4LWX7_ENTF1</name>
<keyword evidence="4" id="KW-0732">Signal</keyword>
<accession>W4LWX7</accession>
<keyword evidence="1" id="KW-0677">Repeat</keyword>
<dbReference type="PANTHER" id="PTHR45831">
    <property type="entry name" value="LD24721P"/>
    <property type="match status" value="1"/>
</dbReference>
<dbReference type="InterPro" id="IPR019734">
    <property type="entry name" value="TPR_rpt"/>
</dbReference>
<protein>
    <submittedName>
        <fullName evidence="5">Uncharacterized protein</fullName>
    </submittedName>
</protein>
<dbReference type="Pfam" id="PF00515">
    <property type="entry name" value="TPR_1"/>
    <property type="match status" value="1"/>
</dbReference>
<dbReference type="Pfam" id="PF13646">
    <property type="entry name" value="HEAT_2"/>
    <property type="match status" value="1"/>
</dbReference>
<gene>
    <name evidence="5" type="ORF">ETSY1_04245</name>
</gene>
<comment type="caution">
    <text evidence="5">The sequence shown here is derived from an EMBL/GenBank/DDBJ whole genome shotgun (WGS) entry which is preliminary data.</text>
</comment>
<dbReference type="PANTHER" id="PTHR45831:SF2">
    <property type="entry name" value="LD24721P"/>
    <property type="match status" value="1"/>
</dbReference>
<reference evidence="5 6" key="1">
    <citation type="journal article" date="2014" name="Nature">
        <title>An environmental bacterial taxon with a large and distinct metabolic repertoire.</title>
        <authorList>
            <person name="Wilson M.C."/>
            <person name="Mori T."/>
            <person name="Ruckert C."/>
            <person name="Uria A.R."/>
            <person name="Helf M.J."/>
            <person name="Takada K."/>
            <person name="Gernert C."/>
            <person name="Steffens U.A."/>
            <person name="Heycke N."/>
            <person name="Schmitt S."/>
            <person name="Rinke C."/>
            <person name="Helfrich E.J."/>
            <person name="Brachmann A.O."/>
            <person name="Gurgui C."/>
            <person name="Wakimoto T."/>
            <person name="Kracht M."/>
            <person name="Crusemann M."/>
            <person name="Hentschel U."/>
            <person name="Abe I."/>
            <person name="Matsunaga S."/>
            <person name="Kalinowski J."/>
            <person name="Takeyama H."/>
            <person name="Piel J."/>
        </authorList>
    </citation>
    <scope>NUCLEOTIDE SEQUENCE [LARGE SCALE GENOMIC DNA]</scope>
    <source>
        <strain evidence="6">TSY1</strain>
    </source>
</reference>
<dbReference type="SUPFAM" id="SSF48371">
    <property type="entry name" value="ARM repeat"/>
    <property type="match status" value="1"/>
</dbReference>
<feature type="repeat" description="TPR" evidence="3">
    <location>
        <begin position="128"/>
        <end position="161"/>
    </location>
</feature>
<keyword evidence="6" id="KW-1185">Reference proteome</keyword>
<dbReference type="SUPFAM" id="SSF48452">
    <property type="entry name" value="TPR-like"/>
    <property type="match status" value="1"/>
</dbReference>
<dbReference type="AlphaFoldDB" id="W4LWX7"/>
<evidence type="ECO:0000256" key="1">
    <source>
        <dbReference type="ARBA" id="ARBA00022737"/>
    </source>
</evidence>
<dbReference type="SMART" id="SM00567">
    <property type="entry name" value="EZ_HEAT"/>
    <property type="match status" value="1"/>
</dbReference>
<dbReference type="EMBL" id="AZHW01000163">
    <property type="protein sequence ID" value="ETX02261.1"/>
    <property type="molecule type" value="Genomic_DNA"/>
</dbReference>
<dbReference type="InterPro" id="IPR016024">
    <property type="entry name" value="ARM-type_fold"/>
</dbReference>
<dbReference type="InterPro" id="IPR011989">
    <property type="entry name" value="ARM-like"/>
</dbReference>
<feature type="chain" id="PRO_5004844974" evidence="4">
    <location>
        <begin position="20"/>
        <end position="214"/>
    </location>
</feature>
<dbReference type="PROSITE" id="PS50005">
    <property type="entry name" value="TPR"/>
    <property type="match status" value="3"/>
</dbReference>
<dbReference type="SMART" id="SM00028">
    <property type="entry name" value="TPR"/>
    <property type="match status" value="3"/>
</dbReference>
<dbReference type="GO" id="GO:0072380">
    <property type="term" value="C:TRC complex"/>
    <property type="evidence" value="ECO:0007669"/>
    <property type="project" value="TreeGrafter"/>
</dbReference>
<dbReference type="Gene3D" id="1.25.10.10">
    <property type="entry name" value="Leucine-rich Repeat Variant"/>
    <property type="match status" value="1"/>
</dbReference>
<evidence type="ECO:0000313" key="6">
    <source>
        <dbReference type="Proteomes" id="UP000019141"/>
    </source>
</evidence>
<dbReference type="HOGENOM" id="CLU_1196289_0_0_7"/>
<proteinExistence type="predicted"/>
<feature type="signal peptide" evidence="4">
    <location>
        <begin position="1"/>
        <end position="19"/>
    </location>
</feature>
<dbReference type="Proteomes" id="UP000019141">
    <property type="component" value="Unassembled WGS sequence"/>
</dbReference>
<dbReference type="Pfam" id="PF13181">
    <property type="entry name" value="TPR_8"/>
    <property type="match status" value="1"/>
</dbReference>
<feature type="repeat" description="TPR" evidence="3">
    <location>
        <begin position="162"/>
        <end position="195"/>
    </location>
</feature>
<feature type="repeat" description="TPR" evidence="3">
    <location>
        <begin position="94"/>
        <end position="127"/>
    </location>
</feature>
<evidence type="ECO:0000313" key="5">
    <source>
        <dbReference type="EMBL" id="ETX02261.1"/>
    </source>
</evidence>
<evidence type="ECO:0000256" key="3">
    <source>
        <dbReference type="PROSITE-ProRule" id="PRU00339"/>
    </source>
</evidence>